<feature type="signal peptide" evidence="2">
    <location>
        <begin position="1"/>
        <end position="19"/>
    </location>
</feature>
<dbReference type="AlphaFoldDB" id="A0A1Q5UKF3"/>
<dbReference type="EMBL" id="MNBE01000166">
    <property type="protein sequence ID" value="OKP12950.1"/>
    <property type="molecule type" value="Genomic_DNA"/>
</dbReference>
<evidence type="ECO:0000256" key="2">
    <source>
        <dbReference type="SAM" id="SignalP"/>
    </source>
</evidence>
<evidence type="ECO:0000313" key="4">
    <source>
        <dbReference type="Proteomes" id="UP000186955"/>
    </source>
</evidence>
<reference evidence="3 4" key="1">
    <citation type="submission" date="2016-10" db="EMBL/GenBank/DDBJ databases">
        <title>Genome sequence of the ascomycete fungus Penicillium subrubescens.</title>
        <authorList>
            <person name="De Vries R.P."/>
            <person name="Peng M."/>
            <person name="Dilokpimol A."/>
            <person name="Hilden K."/>
            <person name="Makela M.R."/>
            <person name="Grigoriev I."/>
            <person name="Riley R."/>
            <person name="Granchi Z."/>
        </authorList>
    </citation>
    <scope>NUCLEOTIDE SEQUENCE [LARGE SCALE GENOMIC DNA]</scope>
    <source>
        <strain evidence="3 4">CBS 132785</strain>
    </source>
</reference>
<feature type="transmembrane region" description="Helical" evidence="1">
    <location>
        <begin position="81"/>
        <end position="101"/>
    </location>
</feature>
<evidence type="ECO:0000313" key="3">
    <source>
        <dbReference type="EMBL" id="OKP12950.1"/>
    </source>
</evidence>
<keyword evidence="2" id="KW-0732">Signal</keyword>
<keyword evidence="1" id="KW-0812">Transmembrane</keyword>
<accession>A0A1Q5UKF3</accession>
<keyword evidence="1" id="KW-1133">Transmembrane helix</keyword>
<gene>
    <name evidence="3" type="ORF">PENSUB_1393</name>
</gene>
<organism evidence="3 4">
    <name type="scientific">Penicillium subrubescens</name>
    <dbReference type="NCBI Taxonomy" id="1316194"/>
    <lineage>
        <taxon>Eukaryota</taxon>
        <taxon>Fungi</taxon>
        <taxon>Dikarya</taxon>
        <taxon>Ascomycota</taxon>
        <taxon>Pezizomycotina</taxon>
        <taxon>Eurotiomycetes</taxon>
        <taxon>Eurotiomycetidae</taxon>
        <taxon>Eurotiales</taxon>
        <taxon>Aspergillaceae</taxon>
        <taxon>Penicillium</taxon>
    </lineage>
</organism>
<evidence type="ECO:0000256" key="1">
    <source>
        <dbReference type="SAM" id="Phobius"/>
    </source>
</evidence>
<keyword evidence="4" id="KW-1185">Reference proteome</keyword>
<proteinExistence type="predicted"/>
<sequence length="115" mass="12762">MSRTRTATLVSLSLFAAYAKYYQSFRNGFIGLLSDMADTKSLSGLPDGLHCEYTGFTPLDQFLTACNVFFWPVFQGEVPNLSLYGVAFASAVIPMWLVIVVETHRGRRPVAALME</sequence>
<dbReference type="Proteomes" id="UP000186955">
    <property type="component" value="Unassembled WGS sequence"/>
</dbReference>
<protein>
    <submittedName>
        <fullName evidence="3">Uncharacterized protein</fullName>
    </submittedName>
</protein>
<dbReference type="STRING" id="1316194.A0A1Q5UKF3"/>
<keyword evidence="1" id="KW-0472">Membrane</keyword>
<feature type="chain" id="PRO_5013044416" evidence="2">
    <location>
        <begin position="20"/>
        <end position="115"/>
    </location>
</feature>
<name>A0A1Q5UKF3_9EURO</name>
<comment type="caution">
    <text evidence="3">The sequence shown here is derived from an EMBL/GenBank/DDBJ whole genome shotgun (WGS) entry which is preliminary data.</text>
</comment>